<dbReference type="RefSeq" id="WP_200339977.1">
    <property type="nucleotide sequence ID" value="NZ_NRRL01000012.1"/>
</dbReference>
<protein>
    <recommendedName>
        <fullName evidence="4">VWA domain-containing protein</fullName>
    </recommendedName>
</protein>
<keyword evidence="3" id="KW-1185">Reference proteome</keyword>
<dbReference type="SUPFAM" id="SSF53300">
    <property type="entry name" value="vWA-like"/>
    <property type="match status" value="1"/>
</dbReference>
<comment type="caution">
    <text evidence="2">The sequence shown here is derived from an EMBL/GenBank/DDBJ whole genome shotgun (WGS) entry which is preliminary data.</text>
</comment>
<reference evidence="2 3" key="1">
    <citation type="journal article" date="2020" name="Microorganisms">
        <title>Osmotic Adaptation and Compatible Solute Biosynthesis of Phototrophic Bacteria as Revealed from Genome Analyses.</title>
        <authorList>
            <person name="Imhoff J.F."/>
            <person name="Rahn T."/>
            <person name="Kunzel S."/>
            <person name="Keller A."/>
            <person name="Neulinger S.C."/>
        </authorList>
    </citation>
    <scope>NUCLEOTIDE SEQUENCE [LARGE SCALE GENOMIC DNA]</scope>
    <source>
        <strain evidence="2 3">DSM 9895</strain>
    </source>
</reference>
<proteinExistence type="predicted"/>
<evidence type="ECO:0000313" key="3">
    <source>
        <dbReference type="Proteomes" id="UP001296873"/>
    </source>
</evidence>
<dbReference type="EMBL" id="NRRL01000012">
    <property type="protein sequence ID" value="MBK1667816.1"/>
    <property type="molecule type" value="Genomic_DNA"/>
</dbReference>
<name>A0ABS1DBH6_9PROT</name>
<dbReference type="InterPro" id="IPR036465">
    <property type="entry name" value="vWFA_dom_sf"/>
</dbReference>
<gene>
    <name evidence="2" type="ORF">CKO28_07180</name>
</gene>
<evidence type="ECO:0008006" key="4">
    <source>
        <dbReference type="Google" id="ProtNLM"/>
    </source>
</evidence>
<evidence type="ECO:0000313" key="2">
    <source>
        <dbReference type="EMBL" id="MBK1667816.1"/>
    </source>
</evidence>
<dbReference type="Proteomes" id="UP001296873">
    <property type="component" value="Unassembled WGS sequence"/>
</dbReference>
<sequence length="250" mass="27168">MARDQNNRPATRPGAETSHKTPAQGGSGAGEVQAFLNQVRSTPTVRKPGEVGRLIFAMDATASREPTWDQAMHTQAEMFQETKALGGLRVQLAYYRGFGEFEASDWYADADALLKRMTGVRCLGGRTQIAKVLKHARKEAKARRINAVVFVGDCMEEDVDELCHLAGELGLLKVPVFAFHEGRDQGARRAFEQIARLSGGACCAFDASAAKQLRELLAAVAVFAAGGRRALAAYSEKRGGMTQLLTHQMK</sequence>
<dbReference type="Gene3D" id="3.40.50.410">
    <property type="entry name" value="von Willebrand factor, type A domain"/>
    <property type="match status" value="1"/>
</dbReference>
<evidence type="ECO:0000256" key="1">
    <source>
        <dbReference type="SAM" id="MobiDB-lite"/>
    </source>
</evidence>
<feature type="region of interest" description="Disordered" evidence="1">
    <location>
        <begin position="1"/>
        <end position="29"/>
    </location>
</feature>
<organism evidence="2 3">
    <name type="scientific">Rhodovibrio sodomensis</name>
    <dbReference type="NCBI Taxonomy" id="1088"/>
    <lineage>
        <taxon>Bacteria</taxon>
        <taxon>Pseudomonadati</taxon>
        <taxon>Pseudomonadota</taxon>
        <taxon>Alphaproteobacteria</taxon>
        <taxon>Rhodospirillales</taxon>
        <taxon>Rhodovibrionaceae</taxon>
        <taxon>Rhodovibrio</taxon>
    </lineage>
</organism>
<accession>A0ABS1DBH6</accession>